<comment type="caution">
    <text evidence="13">The sequence shown here is derived from an EMBL/GenBank/DDBJ whole genome shotgun (WGS) entry which is preliminary data.</text>
</comment>
<keyword evidence="6 12" id="KW-0812">Transmembrane</keyword>
<reference evidence="13" key="1">
    <citation type="journal article" date="2023" name="Int. J. Syst. Evol. Microbiol.">
        <title>Collibacillus ludicampi gen. nov., sp. nov., a new soil bacterium of the family Alicyclobacillaceae.</title>
        <authorList>
            <person name="Jojima T."/>
            <person name="Ioku Y."/>
            <person name="Fukuta Y."/>
            <person name="Shirasaka N."/>
            <person name="Matsumura Y."/>
            <person name="Mori M."/>
        </authorList>
    </citation>
    <scope>NUCLEOTIDE SEQUENCE</scope>
    <source>
        <strain evidence="13">TP075</strain>
    </source>
</reference>
<keyword evidence="4 11" id="KW-1003">Cell membrane</keyword>
<feature type="transmembrane region" description="Helical" evidence="12">
    <location>
        <begin position="106"/>
        <end position="128"/>
    </location>
</feature>
<evidence type="ECO:0000256" key="10">
    <source>
        <dbReference type="ARBA" id="ARBA00030345"/>
    </source>
</evidence>
<dbReference type="GO" id="GO:0005886">
    <property type="term" value="C:plasma membrane"/>
    <property type="evidence" value="ECO:0007669"/>
    <property type="project" value="UniProtKB-SubCell"/>
</dbReference>
<gene>
    <name evidence="13" type="ORF">DNHGIG_19740</name>
</gene>
<dbReference type="RefSeq" id="WP_282199528.1">
    <property type="nucleotide sequence ID" value="NZ_BOQE01000001.1"/>
</dbReference>
<dbReference type="EC" id="3.4.-.-" evidence="11"/>
<keyword evidence="9 11" id="KW-0472">Membrane</keyword>
<feature type="transmembrane region" description="Helical" evidence="12">
    <location>
        <begin position="34"/>
        <end position="55"/>
    </location>
</feature>
<name>A0AAV4LF58_9BACL</name>
<feature type="transmembrane region" description="Helical" evidence="12">
    <location>
        <begin position="6"/>
        <end position="22"/>
    </location>
</feature>
<dbReference type="GO" id="GO:0008233">
    <property type="term" value="F:peptidase activity"/>
    <property type="evidence" value="ECO:0007669"/>
    <property type="project" value="UniProtKB-KW"/>
</dbReference>
<evidence type="ECO:0000256" key="4">
    <source>
        <dbReference type="ARBA" id="ARBA00022475"/>
    </source>
</evidence>
<evidence type="ECO:0000256" key="8">
    <source>
        <dbReference type="ARBA" id="ARBA00022989"/>
    </source>
</evidence>
<keyword evidence="14" id="KW-1185">Reference proteome</keyword>
<evidence type="ECO:0000256" key="5">
    <source>
        <dbReference type="ARBA" id="ARBA00022670"/>
    </source>
</evidence>
<evidence type="ECO:0000256" key="6">
    <source>
        <dbReference type="ARBA" id="ARBA00022692"/>
    </source>
</evidence>
<feature type="transmembrane region" description="Helical" evidence="12">
    <location>
        <begin position="193"/>
        <end position="210"/>
    </location>
</feature>
<dbReference type="PIRSF" id="PIRSF016933">
    <property type="entry name" value="PrsW"/>
    <property type="match status" value="1"/>
</dbReference>
<comment type="subcellular location">
    <subcellularLocation>
        <location evidence="1">Cell membrane</location>
        <topology evidence="1">Multi-pass membrane protein</topology>
    </subcellularLocation>
</comment>
<evidence type="ECO:0000256" key="11">
    <source>
        <dbReference type="PIRNR" id="PIRNR016933"/>
    </source>
</evidence>
<feature type="transmembrane region" description="Helical" evidence="12">
    <location>
        <begin position="134"/>
        <end position="157"/>
    </location>
</feature>
<evidence type="ECO:0000256" key="9">
    <source>
        <dbReference type="ARBA" id="ARBA00023136"/>
    </source>
</evidence>
<dbReference type="Pfam" id="PF13367">
    <property type="entry name" value="PrsW-protease"/>
    <property type="match status" value="1"/>
</dbReference>
<evidence type="ECO:0000256" key="12">
    <source>
        <dbReference type="SAM" id="Phobius"/>
    </source>
</evidence>
<keyword evidence="5 11" id="KW-0645">Protease</keyword>
<dbReference type="InterPro" id="IPR026898">
    <property type="entry name" value="PrsW"/>
</dbReference>
<evidence type="ECO:0000313" key="14">
    <source>
        <dbReference type="Proteomes" id="UP001057291"/>
    </source>
</evidence>
<sequence>MLILIYSAILPAIILMFLIYGIDQRNLEPKHEVVRMFIMGALVPFPAGLVERQLLVSRALHPDHHGLYPILFTAFFVAGMVEEFLKAGFFQRGIYRHREFEEPIDGVVYAVAVALGFAMVENVLYVTSYGLTVAFLRSITAIPAHMLFGIAMGYYFSLAKMGIGPIHRAYIIPAFLHGIYDSFAMIGGVWGSLALLLFLLFLIGLSFKYIRRLRHAPMF</sequence>
<dbReference type="AlphaFoldDB" id="A0AAV4LF58"/>
<keyword evidence="8 12" id="KW-1133">Transmembrane helix</keyword>
<evidence type="ECO:0000256" key="2">
    <source>
        <dbReference type="ARBA" id="ARBA00009165"/>
    </source>
</evidence>
<proteinExistence type="inferred from homology"/>
<dbReference type="Proteomes" id="UP001057291">
    <property type="component" value="Unassembled WGS sequence"/>
</dbReference>
<dbReference type="PANTHER" id="PTHR36844:SF1">
    <property type="entry name" value="PROTEASE PRSW"/>
    <property type="match status" value="1"/>
</dbReference>
<evidence type="ECO:0000256" key="1">
    <source>
        <dbReference type="ARBA" id="ARBA00004651"/>
    </source>
</evidence>
<evidence type="ECO:0000256" key="7">
    <source>
        <dbReference type="ARBA" id="ARBA00022801"/>
    </source>
</evidence>
<evidence type="ECO:0000256" key="3">
    <source>
        <dbReference type="ARBA" id="ARBA00018997"/>
    </source>
</evidence>
<dbReference type="InterPro" id="IPR023596">
    <property type="entry name" value="Peptidase_PrsW_arch/bac"/>
</dbReference>
<feature type="transmembrane region" description="Helical" evidence="12">
    <location>
        <begin position="67"/>
        <end position="85"/>
    </location>
</feature>
<comment type="function">
    <text evidence="11">Involved in the degradation of specific anti-sigma factors.</text>
</comment>
<organism evidence="13 14">
    <name type="scientific">Collibacillus ludicampi</name>
    <dbReference type="NCBI Taxonomy" id="2771369"/>
    <lineage>
        <taxon>Bacteria</taxon>
        <taxon>Bacillati</taxon>
        <taxon>Bacillota</taxon>
        <taxon>Bacilli</taxon>
        <taxon>Bacillales</taxon>
        <taxon>Alicyclobacillaceae</taxon>
        <taxon>Collibacillus</taxon>
    </lineage>
</organism>
<protein>
    <recommendedName>
        <fullName evidence="3 11">Protease PrsW</fullName>
        <ecNumber evidence="11">3.4.-.-</ecNumber>
    </recommendedName>
    <alternativeName>
        <fullName evidence="10 11">Protease responsible for activating sigma-W</fullName>
    </alternativeName>
</protein>
<comment type="similarity">
    <text evidence="2 11">Belongs to the protease PrsW family.</text>
</comment>
<dbReference type="PANTHER" id="PTHR36844">
    <property type="entry name" value="PROTEASE PRSW"/>
    <property type="match status" value="1"/>
</dbReference>
<evidence type="ECO:0000313" key="13">
    <source>
        <dbReference type="EMBL" id="GIM46425.1"/>
    </source>
</evidence>
<keyword evidence="7 11" id="KW-0378">Hydrolase</keyword>
<dbReference type="EMBL" id="BOQE01000001">
    <property type="protein sequence ID" value="GIM46425.1"/>
    <property type="molecule type" value="Genomic_DNA"/>
</dbReference>
<accession>A0AAV4LF58</accession>
<dbReference type="GO" id="GO:0006508">
    <property type="term" value="P:proteolysis"/>
    <property type="evidence" value="ECO:0007669"/>
    <property type="project" value="UniProtKB-KW"/>
</dbReference>